<dbReference type="EMBL" id="VDFW01000036">
    <property type="protein sequence ID" value="TNC21156.1"/>
    <property type="molecule type" value="Genomic_DNA"/>
</dbReference>
<name>A0A5C4LU14_9PSEU</name>
<dbReference type="Proteomes" id="UP000305546">
    <property type="component" value="Unassembled WGS sequence"/>
</dbReference>
<dbReference type="GO" id="GO:0016491">
    <property type="term" value="F:oxidoreductase activity"/>
    <property type="evidence" value="ECO:0007669"/>
    <property type="project" value="InterPro"/>
</dbReference>
<dbReference type="RefSeq" id="WP_139099958.1">
    <property type="nucleotide sequence ID" value="NZ_VDFW01000036.1"/>
</dbReference>
<gene>
    <name evidence="3" type="ORF">FG385_28855</name>
</gene>
<keyword evidence="4" id="KW-1185">Reference proteome</keyword>
<dbReference type="NCBIfam" id="TIGR00026">
    <property type="entry name" value="hi_GC_TIGR00026"/>
    <property type="match status" value="1"/>
</dbReference>
<dbReference type="InterPro" id="IPR012349">
    <property type="entry name" value="Split_barrel_FMN-bd"/>
</dbReference>
<evidence type="ECO:0000313" key="4">
    <source>
        <dbReference type="Proteomes" id="UP000305546"/>
    </source>
</evidence>
<dbReference type="Pfam" id="PF04075">
    <property type="entry name" value="F420H2_quin_red"/>
    <property type="match status" value="1"/>
</dbReference>
<evidence type="ECO:0000256" key="2">
    <source>
        <dbReference type="ARBA" id="ARBA00049106"/>
    </source>
</evidence>
<proteinExistence type="inferred from homology"/>
<organism evidence="3 4">
    <name type="scientific">Amycolatopsis alkalitolerans</name>
    <dbReference type="NCBI Taxonomy" id="2547244"/>
    <lineage>
        <taxon>Bacteria</taxon>
        <taxon>Bacillati</taxon>
        <taxon>Actinomycetota</taxon>
        <taxon>Actinomycetes</taxon>
        <taxon>Pseudonocardiales</taxon>
        <taxon>Pseudonocardiaceae</taxon>
        <taxon>Amycolatopsis</taxon>
    </lineage>
</organism>
<dbReference type="PANTHER" id="PTHR39428:SF1">
    <property type="entry name" value="F420H(2)-DEPENDENT QUINONE REDUCTASE RV1261C"/>
    <property type="match status" value="1"/>
</dbReference>
<dbReference type="GO" id="GO:0005886">
    <property type="term" value="C:plasma membrane"/>
    <property type="evidence" value="ECO:0007669"/>
    <property type="project" value="TreeGrafter"/>
</dbReference>
<accession>A0A5C4LU14</accession>
<comment type="caution">
    <text evidence="3">The sequence shown here is derived from an EMBL/GenBank/DDBJ whole genome shotgun (WGS) entry which is preliminary data.</text>
</comment>
<dbReference type="PANTHER" id="PTHR39428">
    <property type="entry name" value="F420H(2)-DEPENDENT QUINONE REDUCTASE RV1261C"/>
    <property type="match status" value="1"/>
</dbReference>
<evidence type="ECO:0000313" key="3">
    <source>
        <dbReference type="EMBL" id="TNC21156.1"/>
    </source>
</evidence>
<reference evidence="3 4" key="1">
    <citation type="submission" date="2019-06" db="EMBL/GenBank/DDBJ databases">
        <title>Amycolatopsis alkalitolerans sp. nov., isolated from Gastrodia elata Blume.</title>
        <authorList>
            <person name="Narsing Rao M.P."/>
            <person name="Li W.J."/>
        </authorList>
    </citation>
    <scope>NUCLEOTIDE SEQUENCE [LARGE SCALE GENOMIC DNA]</scope>
    <source>
        <strain evidence="3 4">SYSUP0005</strain>
    </source>
</reference>
<dbReference type="InterPro" id="IPR004378">
    <property type="entry name" value="F420H2_quin_Rdtase"/>
</dbReference>
<protein>
    <submittedName>
        <fullName evidence="3">Nitroreductase family deazaflavin-dependent oxidoreductase</fullName>
    </submittedName>
</protein>
<evidence type="ECO:0000256" key="1">
    <source>
        <dbReference type="ARBA" id="ARBA00008710"/>
    </source>
</evidence>
<comment type="similarity">
    <text evidence="1">Belongs to the F420H(2)-dependent quinone reductase family.</text>
</comment>
<dbReference type="Gene3D" id="2.30.110.10">
    <property type="entry name" value="Electron Transport, Fmn-binding Protein, Chain A"/>
    <property type="match status" value="1"/>
</dbReference>
<dbReference type="AlphaFoldDB" id="A0A5C4LU14"/>
<dbReference type="OrthoDB" id="8225825at2"/>
<dbReference type="GO" id="GO:0070967">
    <property type="term" value="F:coenzyme F420 binding"/>
    <property type="evidence" value="ECO:0007669"/>
    <property type="project" value="TreeGrafter"/>
</dbReference>
<sequence length="134" mass="15142">MLFGDEHVRRYEETDGEVGHDWQNGVPTLVLTTTGRKTGQERKFALIYQEVDGAYVIVASKGGAPAHPGWYLNLEANPEVKVQVKGDKFAARARTAGDQERAKLWPVMAEVWPDYDNYQQKTDRKIPVVVLERA</sequence>
<comment type="catalytic activity">
    <reaction evidence="2">
        <text>oxidized coenzyme F420-(gamma-L-Glu)(n) + a quinol + H(+) = reduced coenzyme F420-(gamma-L-Glu)(n) + a quinone</text>
        <dbReference type="Rhea" id="RHEA:39663"/>
        <dbReference type="Rhea" id="RHEA-COMP:12939"/>
        <dbReference type="Rhea" id="RHEA-COMP:14378"/>
        <dbReference type="ChEBI" id="CHEBI:15378"/>
        <dbReference type="ChEBI" id="CHEBI:24646"/>
        <dbReference type="ChEBI" id="CHEBI:132124"/>
        <dbReference type="ChEBI" id="CHEBI:133980"/>
        <dbReference type="ChEBI" id="CHEBI:139511"/>
    </reaction>
</comment>